<sequence length="301" mass="35254">MSKYHCEICVFSTVNKTDYSRHNKTKKHLEKVKYATITQPELVQISEKIIVTPQYECEFCHVKFTRLSNLSRHKKICINANIININNNHMKEKVESLETQLKEARKQIDTYESLLKSALTPHIINNFTYISNNYPNTPALESQKSYNNLLEAKTMTLIEVITMYHDKKRMPNFIGDYIIKMYKKEDANEQSMWSSDISRLTYIIRESVNKENIWSYDKKGIQTKKIIIDPALEYIKEYLIEFCDKNGTSTNEPKFTQLRAAVEILQYINSGLLADDVIRYIAPVFSIKQNEIKEIEGPKQK</sequence>
<keyword evidence="1" id="KW-0479">Metal-binding</keyword>
<evidence type="ECO:0000313" key="4">
    <source>
        <dbReference type="EMBL" id="ARF09881.1"/>
    </source>
</evidence>
<dbReference type="GO" id="GO:0008270">
    <property type="term" value="F:zinc ion binding"/>
    <property type="evidence" value="ECO:0007669"/>
    <property type="project" value="UniProtKB-KW"/>
</dbReference>
<dbReference type="SMART" id="SM00355">
    <property type="entry name" value="ZnF_C2H2"/>
    <property type="match status" value="2"/>
</dbReference>
<protein>
    <submittedName>
        <fullName evidence="4">Zinc finger protein</fullName>
    </submittedName>
</protein>
<keyword evidence="2" id="KW-0175">Coiled coil</keyword>
<proteinExistence type="predicted"/>
<dbReference type="PROSITE" id="PS50157">
    <property type="entry name" value="ZINC_FINGER_C2H2_2"/>
    <property type="match status" value="1"/>
</dbReference>
<accession>A0A1V0SDW2</accession>
<dbReference type="Gene3D" id="3.30.160.60">
    <property type="entry name" value="Classic Zinc Finger"/>
    <property type="match status" value="1"/>
</dbReference>
<feature type="coiled-coil region" evidence="2">
    <location>
        <begin position="80"/>
        <end position="114"/>
    </location>
</feature>
<keyword evidence="1" id="KW-0863">Zinc-finger</keyword>
<reference evidence="4" key="1">
    <citation type="journal article" date="2017" name="Science">
        <title>Giant viruses with an expanded complement of translation system components.</title>
        <authorList>
            <person name="Schulz F."/>
            <person name="Yutin N."/>
            <person name="Ivanova N.N."/>
            <person name="Ortega D.R."/>
            <person name="Lee T.K."/>
            <person name="Vierheilig J."/>
            <person name="Daims H."/>
            <person name="Horn M."/>
            <person name="Wagner M."/>
            <person name="Jensen G.J."/>
            <person name="Kyrpides N.C."/>
            <person name="Koonin E.V."/>
            <person name="Woyke T."/>
        </authorList>
    </citation>
    <scope>NUCLEOTIDE SEQUENCE</scope>
    <source>
        <strain evidence="4">ILV1</strain>
    </source>
</reference>
<name>A0A1V0SDW2_9VIRU</name>
<evidence type="ECO:0000259" key="3">
    <source>
        <dbReference type="PROSITE" id="PS50157"/>
    </source>
</evidence>
<evidence type="ECO:0000256" key="1">
    <source>
        <dbReference type="PROSITE-ProRule" id="PRU00042"/>
    </source>
</evidence>
<dbReference type="EMBL" id="KY684089">
    <property type="protein sequence ID" value="ARF09881.1"/>
    <property type="molecule type" value="Genomic_DNA"/>
</dbReference>
<feature type="domain" description="C2H2-type" evidence="3">
    <location>
        <begin position="55"/>
        <end position="94"/>
    </location>
</feature>
<organism evidence="4">
    <name type="scientific">Indivirus ILV1</name>
    <dbReference type="NCBI Taxonomy" id="1977633"/>
    <lineage>
        <taxon>Viruses</taxon>
        <taxon>Varidnaviria</taxon>
        <taxon>Bamfordvirae</taxon>
        <taxon>Nucleocytoviricota</taxon>
        <taxon>Megaviricetes</taxon>
        <taxon>Imitervirales</taxon>
        <taxon>Mimiviridae</taxon>
        <taxon>Klosneuvirinae</taxon>
        <taxon>Indivirus</taxon>
    </lineage>
</organism>
<keyword evidence="1" id="KW-0862">Zinc</keyword>
<dbReference type="InterPro" id="IPR013087">
    <property type="entry name" value="Znf_C2H2_type"/>
</dbReference>
<evidence type="ECO:0000256" key="2">
    <source>
        <dbReference type="SAM" id="Coils"/>
    </source>
</evidence>
<gene>
    <name evidence="4" type="ORF">Indivirus_5_4</name>
</gene>